<dbReference type="GO" id="GO:0016747">
    <property type="term" value="F:acyltransferase activity, transferring groups other than amino-acyl groups"/>
    <property type="evidence" value="ECO:0007669"/>
    <property type="project" value="InterPro"/>
</dbReference>
<reference evidence="2 3" key="1">
    <citation type="submission" date="2018-09" db="EMBL/GenBank/DDBJ databases">
        <title>Phylogeny of the Shewanellaceae, and recommendation for two new genera, Pseudoshewanella and Parashewanella.</title>
        <authorList>
            <person name="Wang G."/>
        </authorList>
    </citation>
    <scope>NUCLEOTIDE SEQUENCE [LARGE SCALE GENOMIC DNA]</scope>
    <source>
        <strain evidence="2 3">C51</strain>
    </source>
</reference>
<dbReference type="Gene3D" id="3.40.630.90">
    <property type="match status" value="1"/>
</dbReference>
<dbReference type="PANTHER" id="PTHR47237">
    <property type="entry name" value="SLL0310 PROTEIN"/>
    <property type="match status" value="1"/>
</dbReference>
<dbReference type="InterPro" id="IPR052729">
    <property type="entry name" value="Acyl/Acetyltrans_Enzymes"/>
</dbReference>
<dbReference type="InterPro" id="IPR041496">
    <property type="entry name" value="YitH/HolE_GNAT"/>
</dbReference>
<dbReference type="Pfam" id="PF18014">
    <property type="entry name" value="Acetyltransf_18"/>
    <property type="match status" value="1"/>
</dbReference>
<sequence length="288" mass="32329">MKEELVFREANQDEISLLFNGIIKEGWNPGIHDIHTYPDCTNTHFAVALHQDQPVSFASYIIYQQKYAFAGCYLVLNPEQRGQGFGLALTNHLLDEMKQKGVKVIGIDGVVAQRDNYAKKGFVDAYLHRQFYYQVQGHESIDENVSLTCPEIDTLTAFEAPFVPEPRSAFWQTWAVNDPSKKFACIHDSYGELSGFACLRKAVNGYRVGPIYAEGVDEAIELLHGLAAQVPVESILYIDIPEGNPAGSHFIHQAELTENQFDCMRMYKGKQPQLNVKGIFGVCTLEMG</sequence>
<dbReference type="Gene3D" id="3.40.630.30">
    <property type="match status" value="1"/>
</dbReference>
<evidence type="ECO:0000259" key="1">
    <source>
        <dbReference type="PROSITE" id="PS51186"/>
    </source>
</evidence>
<dbReference type="CDD" id="cd04301">
    <property type="entry name" value="NAT_SF"/>
    <property type="match status" value="1"/>
</dbReference>
<dbReference type="PROSITE" id="PS51186">
    <property type="entry name" value="GNAT"/>
    <property type="match status" value="1"/>
</dbReference>
<name>A0A3L8Q0J8_9GAMM</name>
<keyword evidence="3" id="KW-1185">Reference proteome</keyword>
<keyword evidence="2" id="KW-0808">Transferase</keyword>
<gene>
    <name evidence="2" type="ORF">D5018_07875</name>
</gene>
<comment type="caution">
    <text evidence="2">The sequence shown here is derived from an EMBL/GenBank/DDBJ whole genome shotgun (WGS) entry which is preliminary data.</text>
</comment>
<dbReference type="InterPro" id="IPR016181">
    <property type="entry name" value="Acyl_CoA_acyltransferase"/>
</dbReference>
<dbReference type="InterPro" id="IPR000182">
    <property type="entry name" value="GNAT_dom"/>
</dbReference>
<dbReference type="OrthoDB" id="20916at2"/>
<organism evidence="2 3">
    <name type="scientific">Parashewanella curva</name>
    <dbReference type="NCBI Taxonomy" id="2338552"/>
    <lineage>
        <taxon>Bacteria</taxon>
        <taxon>Pseudomonadati</taxon>
        <taxon>Pseudomonadota</taxon>
        <taxon>Gammaproteobacteria</taxon>
        <taxon>Alteromonadales</taxon>
        <taxon>Shewanellaceae</taxon>
        <taxon>Parashewanella</taxon>
    </lineage>
</organism>
<dbReference type="PANTHER" id="PTHR47237:SF1">
    <property type="entry name" value="SLL0310 PROTEIN"/>
    <property type="match status" value="1"/>
</dbReference>
<evidence type="ECO:0000313" key="2">
    <source>
        <dbReference type="EMBL" id="RLV60303.1"/>
    </source>
</evidence>
<dbReference type="RefSeq" id="WP_121838457.1">
    <property type="nucleotide sequence ID" value="NZ_ML014767.1"/>
</dbReference>
<dbReference type="EMBL" id="QZEI01000018">
    <property type="protein sequence ID" value="RLV60303.1"/>
    <property type="molecule type" value="Genomic_DNA"/>
</dbReference>
<dbReference type="AlphaFoldDB" id="A0A3L8Q0J8"/>
<dbReference type="Pfam" id="PF00583">
    <property type="entry name" value="Acetyltransf_1"/>
    <property type="match status" value="1"/>
</dbReference>
<dbReference type="Proteomes" id="UP000281474">
    <property type="component" value="Unassembled WGS sequence"/>
</dbReference>
<proteinExistence type="predicted"/>
<protein>
    <submittedName>
        <fullName evidence="2">GNAT family N-acetyltransferase</fullName>
    </submittedName>
</protein>
<evidence type="ECO:0000313" key="3">
    <source>
        <dbReference type="Proteomes" id="UP000281474"/>
    </source>
</evidence>
<dbReference type="SUPFAM" id="SSF55729">
    <property type="entry name" value="Acyl-CoA N-acyltransferases (Nat)"/>
    <property type="match status" value="1"/>
</dbReference>
<feature type="domain" description="N-acetyltransferase" evidence="1">
    <location>
        <begin position="5"/>
        <end position="148"/>
    </location>
</feature>
<accession>A0A3L8Q0J8</accession>